<dbReference type="PANTHER" id="PTHR34205">
    <property type="entry name" value="TRANSMEMBRANE PROTEIN"/>
    <property type="match status" value="1"/>
</dbReference>
<gene>
    <name evidence="2" type="ORF">B7463_g8169</name>
</gene>
<reference evidence="2 3" key="1">
    <citation type="submission" date="2018-05" db="EMBL/GenBank/DDBJ databases">
        <title>Draft genome sequence of Scytalidium lignicola DSM 105466, a ubiquitous saprotrophic fungus.</title>
        <authorList>
            <person name="Buettner E."/>
            <person name="Gebauer A.M."/>
            <person name="Hofrichter M."/>
            <person name="Liers C."/>
            <person name="Kellner H."/>
        </authorList>
    </citation>
    <scope>NUCLEOTIDE SEQUENCE [LARGE SCALE GENOMIC DNA]</scope>
    <source>
        <strain evidence="2 3">DSM 105466</strain>
    </source>
</reference>
<evidence type="ECO:0000313" key="2">
    <source>
        <dbReference type="EMBL" id="RFU28171.1"/>
    </source>
</evidence>
<keyword evidence="1" id="KW-0812">Transmembrane</keyword>
<protein>
    <submittedName>
        <fullName evidence="2">Uncharacterized protein</fullName>
    </submittedName>
</protein>
<keyword evidence="1" id="KW-1133">Transmembrane helix</keyword>
<dbReference type="InterPro" id="IPR009305">
    <property type="entry name" value="Mpo1-like"/>
</dbReference>
<dbReference type="OrthoDB" id="5511466at2759"/>
<feature type="transmembrane region" description="Helical" evidence="1">
    <location>
        <begin position="57"/>
        <end position="77"/>
    </location>
</feature>
<feature type="transmembrane region" description="Helical" evidence="1">
    <location>
        <begin position="98"/>
        <end position="115"/>
    </location>
</feature>
<keyword evidence="1" id="KW-0472">Membrane</keyword>
<dbReference type="Pfam" id="PF06127">
    <property type="entry name" value="Mpo1-like"/>
    <property type="match status" value="1"/>
</dbReference>
<name>A0A3E2H4E9_SCYLI</name>
<feature type="non-terminal residue" evidence="2">
    <location>
        <position position="1"/>
    </location>
</feature>
<keyword evidence="3" id="KW-1185">Reference proteome</keyword>
<comment type="caution">
    <text evidence="2">The sequence shown here is derived from an EMBL/GenBank/DDBJ whole genome shotgun (WGS) entry which is preliminary data.</text>
</comment>
<sequence>MPVSLSKPATRKVANPTYETIPHPPVRYTSFEAFYPFYLGEHAMRRNRIMHLSGTSIALSTTTYMLLCGVASLAVRLRRDFEHKIPKQLRPLWSARQWLRLAFAALIQGYAWAWLGHTFIERNRPATFKVSDCQ</sequence>
<feature type="non-terminal residue" evidence="2">
    <location>
        <position position="134"/>
    </location>
</feature>
<evidence type="ECO:0000256" key="1">
    <source>
        <dbReference type="SAM" id="Phobius"/>
    </source>
</evidence>
<dbReference type="Proteomes" id="UP000258309">
    <property type="component" value="Unassembled WGS sequence"/>
</dbReference>
<dbReference type="AlphaFoldDB" id="A0A3E2H4E9"/>
<proteinExistence type="predicted"/>
<dbReference type="EMBL" id="NCSJ02000173">
    <property type="protein sequence ID" value="RFU28171.1"/>
    <property type="molecule type" value="Genomic_DNA"/>
</dbReference>
<dbReference type="PANTHER" id="PTHR34205:SF2">
    <property type="entry name" value="DUF962 DOMAIN-CONTAINING PROTEIN"/>
    <property type="match status" value="1"/>
</dbReference>
<organism evidence="2 3">
    <name type="scientific">Scytalidium lignicola</name>
    <name type="common">Hyphomycete</name>
    <dbReference type="NCBI Taxonomy" id="5539"/>
    <lineage>
        <taxon>Eukaryota</taxon>
        <taxon>Fungi</taxon>
        <taxon>Dikarya</taxon>
        <taxon>Ascomycota</taxon>
        <taxon>Pezizomycotina</taxon>
        <taxon>Leotiomycetes</taxon>
        <taxon>Leotiomycetes incertae sedis</taxon>
        <taxon>Scytalidium</taxon>
    </lineage>
</organism>
<evidence type="ECO:0000313" key="3">
    <source>
        <dbReference type="Proteomes" id="UP000258309"/>
    </source>
</evidence>
<accession>A0A3E2H4E9</accession>